<dbReference type="GO" id="GO:0004601">
    <property type="term" value="F:peroxidase activity"/>
    <property type="evidence" value="ECO:0007669"/>
    <property type="project" value="UniProtKB-KW"/>
</dbReference>
<keyword evidence="2 5" id="KW-0575">Peroxidase</keyword>
<organism evidence="7 8">
    <name type="scientific">Ditylenchus dipsaci</name>
    <dbReference type="NCBI Taxonomy" id="166011"/>
    <lineage>
        <taxon>Eukaryota</taxon>
        <taxon>Metazoa</taxon>
        <taxon>Ecdysozoa</taxon>
        <taxon>Nematoda</taxon>
        <taxon>Chromadorea</taxon>
        <taxon>Rhabditida</taxon>
        <taxon>Tylenchina</taxon>
        <taxon>Tylenchomorpha</taxon>
        <taxon>Sphaerularioidea</taxon>
        <taxon>Anguinidae</taxon>
        <taxon>Anguininae</taxon>
        <taxon>Ditylenchus</taxon>
    </lineage>
</organism>
<evidence type="ECO:0000313" key="7">
    <source>
        <dbReference type="Proteomes" id="UP000887574"/>
    </source>
</evidence>
<feature type="active site" evidence="4">
    <location>
        <position position="64"/>
    </location>
</feature>
<accession>A0A915DEM5</accession>
<dbReference type="PANTHER" id="PTHR11592:SF75">
    <property type="entry name" value="GLUTATHIONE PEROXIDASE"/>
    <property type="match status" value="1"/>
</dbReference>
<dbReference type="Proteomes" id="UP000887574">
    <property type="component" value="Unplaced"/>
</dbReference>
<dbReference type="PROSITE" id="PS00460">
    <property type="entry name" value="GLUTATHIONE_PEROXID_1"/>
    <property type="match status" value="1"/>
</dbReference>
<comment type="similarity">
    <text evidence="1 5">Belongs to the glutathione peroxidase family.</text>
</comment>
<protein>
    <recommendedName>
        <fullName evidence="5">Glutathione peroxidase</fullName>
    </recommendedName>
</protein>
<dbReference type="InterPro" id="IPR029759">
    <property type="entry name" value="GPX_AS"/>
</dbReference>
<evidence type="ECO:0000256" key="1">
    <source>
        <dbReference type="ARBA" id="ARBA00006926"/>
    </source>
</evidence>
<evidence type="ECO:0000256" key="3">
    <source>
        <dbReference type="ARBA" id="ARBA00023002"/>
    </source>
</evidence>
<keyword evidence="7" id="KW-1185">Reference proteome</keyword>
<sequence length="199" mass="22769">MKLRDLMNEDKMQRFGVARFNFASMSTDPHSIYQFSVLDEFGKTVSMDKYKGKVVVIVNVASNCGYTKPNYTGLKLLSDQYKSQGLEVACFPCNQFKQQEPGTEAEIRKFIKDNYNFEPDLYKKIDVNGEHESPLYTFLKKEQGDSIVDALKTMSLPSSDIKWNFTKFVCNRQGHPISRYPPAANPSEMTGDIEKCLKQ</sequence>
<dbReference type="SUPFAM" id="SSF52833">
    <property type="entry name" value="Thioredoxin-like"/>
    <property type="match status" value="1"/>
</dbReference>
<dbReference type="PRINTS" id="PR01011">
    <property type="entry name" value="GLUTPROXDASE"/>
</dbReference>
<dbReference type="CDD" id="cd00340">
    <property type="entry name" value="GSH_Peroxidase"/>
    <property type="match status" value="1"/>
</dbReference>
<dbReference type="AlphaFoldDB" id="A0A915DEM5"/>
<dbReference type="PROSITE" id="PS51355">
    <property type="entry name" value="GLUTATHIONE_PEROXID_3"/>
    <property type="match status" value="1"/>
</dbReference>
<dbReference type="InterPro" id="IPR000889">
    <property type="entry name" value="Glutathione_peroxidase"/>
</dbReference>
<evidence type="ECO:0000256" key="5">
    <source>
        <dbReference type="RuleBase" id="RU000499"/>
    </source>
</evidence>
<name>A0A915DEM5_9BILA</name>
<dbReference type="FunFam" id="3.40.30.10:FF:000010">
    <property type="entry name" value="Glutathione peroxidase"/>
    <property type="match status" value="1"/>
</dbReference>
<dbReference type="WBParaSite" id="jg18430">
    <property type="protein sequence ID" value="jg18430"/>
    <property type="gene ID" value="jg18430"/>
</dbReference>
<dbReference type="Pfam" id="PF00255">
    <property type="entry name" value="GSHPx"/>
    <property type="match status" value="1"/>
</dbReference>
<proteinExistence type="inferred from homology"/>
<dbReference type="GO" id="GO:0006979">
    <property type="term" value="P:response to oxidative stress"/>
    <property type="evidence" value="ECO:0007669"/>
    <property type="project" value="InterPro"/>
</dbReference>
<feature type="region of interest" description="Disordered" evidence="6">
    <location>
        <begin position="179"/>
        <end position="199"/>
    </location>
</feature>
<evidence type="ECO:0000256" key="2">
    <source>
        <dbReference type="ARBA" id="ARBA00022559"/>
    </source>
</evidence>
<dbReference type="Gene3D" id="3.40.30.10">
    <property type="entry name" value="Glutaredoxin"/>
    <property type="match status" value="1"/>
</dbReference>
<evidence type="ECO:0000256" key="6">
    <source>
        <dbReference type="SAM" id="MobiDB-lite"/>
    </source>
</evidence>
<evidence type="ECO:0000313" key="8">
    <source>
        <dbReference type="WBParaSite" id="jg18430"/>
    </source>
</evidence>
<dbReference type="PANTHER" id="PTHR11592">
    <property type="entry name" value="GLUTATHIONE PEROXIDASE"/>
    <property type="match status" value="1"/>
</dbReference>
<keyword evidence="3 5" id="KW-0560">Oxidoreductase</keyword>
<reference evidence="8" key="1">
    <citation type="submission" date="2022-11" db="UniProtKB">
        <authorList>
            <consortium name="WormBaseParasite"/>
        </authorList>
    </citation>
    <scope>IDENTIFICATION</scope>
</reference>
<dbReference type="PIRSF" id="PIRSF000303">
    <property type="entry name" value="Glutathion_perox"/>
    <property type="match status" value="1"/>
</dbReference>
<evidence type="ECO:0000256" key="4">
    <source>
        <dbReference type="PIRSR" id="PIRSR000303-1"/>
    </source>
</evidence>
<dbReference type="InterPro" id="IPR036249">
    <property type="entry name" value="Thioredoxin-like_sf"/>
</dbReference>